<feature type="signal peptide" evidence="7">
    <location>
        <begin position="1"/>
        <end position="25"/>
    </location>
</feature>
<keyword evidence="5" id="KW-0378">Hydrolase</keyword>
<organism evidence="10 11">
    <name type="scientific">Deinococcus deserti (strain DSM 17065 / CIP 109153 / LMG 22923 / VCD115)</name>
    <dbReference type="NCBI Taxonomy" id="546414"/>
    <lineage>
        <taxon>Bacteria</taxon>
        <taxon>Thermotogati</taxon>
        <taxon>Deinococcota</taxon>
        <taxon>Deinococci</taxon>
        <taxon>Deinococcales</taxon>
        <taxon>Deinococcaceae</taxon>
        <taxon>Deinococcus</taxon>
    </lineage>
</organism>
<evidence type="ECO:0000256" key="2">
    <source>
        <dbReference type="ARBA" id="ARBA00022670"/>
    </source>
</evidence>
<dbReference type="InterPro" id="IPR000064">
    <property type="entry name" value="NLP_P60_dom"/>
</dbReference>
<evidence type="ECO:0000313" key="10">
    <source>
        <dbReference type="EMBL" id="ACO46786.1"/>
    </source>
</evidence>
<name>C1CX69_DEIDV</name>
<feature type="domain" description="NlpC/P60" evidence="9">
    <location>
        <begin position="194"/>
        <end position="318"/>
    </location>
</feature>
<dbReference type="Pfam" id="PF00877">
    <property type="entry name" value="NLPC_P60"/>
    <property type="match status" value="1"/>
</dbReference>
<evidence type="ECO:0000256" key="1">
    <source>
        <dbReference type="ARBA" id="ARBA00007074"/>
    </source>
</evidence>
<evidence type="ECO:0000259" key="9">
    <source>
        <dbReference type="PROSITE" id="PS51935"/>
    </source>
</evidence>
<evidence type="ECO:0000259" key="8">
    <source>
        <dbReference type="PROSITE" id="PS51782"/>
    </source>
</evidence>
<feature type="chain" id="PRO_5002905789" evidence="7">
    <location>
        <begin position="26"/>
        <end position="329"/>
    </location>
</feature>
<dbReference type="CDD" id="cd00118">
    <property type="entry name" value="LysM"/>
    <property type="match status" value="2"/>
</dbReference>
<evidence type="ECO:0000256" key="4">
    <source>
        <dbReference type="ARBA" id="ARBA00022737"/>
    </source>
</evidence>
<dbReference type="PANTHER" id="PTHR47360:SF1">
    <property type="entry name" value="ENDOPEPTIDASE NLPC-RELATED"/>
    <property type="match status" value="1"/>
</dbReference>
<evidence type="ECO:0000313" key="11">
    <source>
        <dbReference type="Proteomes" id="UP000002208"/>
    </source>
</evidence>
<keyword evidence="4" id="KW-0677">Repeat</keyword>
<feature type="domain" description="LysM" evidence="8">
    <location>
        <begin position="52"/>
        <end position="95"/>
    </location>
</feature>
<dbReference type="InterPro" id="IPR036779">
    <property type="entry name" value="LysM_dom_sf"/>
</dbReference>
<dbReference type="PROSITE" id="PS51935">
    <property type="entry name" value="NLPC_P60"/>
    <property type="match status" value="1"/>
</dbReference>
<dbReference type="PROSITE" id="PS51782">
    <property type="entry name" value="LYSM"/>
    <property type="match status" value="2"/>
</dbReference>
<dbReference type="HOGENOM" id="CLU_016043_1_1_0"/>
<dbReference type="PaxDb" id="546414-Deide_17990"/>
<dbReference type="Gene3D" id="3.90.1720.10">
    <property type="entry name" value="endopeptidase domain like (from Nostoc punctiforme)"/>
    <property type="match status" value="1"/>
</dbReference>
<feature type="domain" description="LysM" evidence="8">
    <location>
        <begin position="100"/>
        <end position="144"/>
    </location>
</feature>
<dbReference type="SUPFAM" id="SSF54106">
    <property type="entry name" value="LysM domain"/>
    <property type="match status" value="2"/>
</dbReference>
<dbReference type="STRING" id="546414.Deide_17990"/>
<keyword evidence="11" id="KW-1185">Reference proteome</keyword>
<keyword evidence="2" id="KW-0645">Protease</keyword>
<reference evidence="10 11" key="1">
    <citation type="journal article" date="2009" name="PLoS Genet.">
        <title>Alliance of proteomics and genomics to unravel the specificities of Sahara bacterium Deinococcus deserti.</title>
        <authorList>
            <person name="de Groot A."/>
            <person name="Dulermo R."/>
            <person name="Ortet P."/>
            <person name="Blanchard L."/>
            <person name="Guerin P."/>
            <person name="Fernandez B."/>
            <person name="Vacherie B."/>
            <person name="Dossat C."/>
            <person name="Jolivet E."/>
            <person name="Siguier P."/>
            <person name="Chandler M."/>
            <person name="Barakat M."/>
            <person name="Dedieu A."/>
            <person name="Barbe V."/>
            <person name="Heulin T."/>
            <person name="Sommer S."/>
            <person name="Achouak W."/>
            <person name="Armengaud J."/>
        </authorList>
    </citation>
    <scope>NUCLEOTIDE SEQUENCE [LARGE SCALE GENOMIC DNA]</scope>
    <source>
        <strain evidence="11">DSM 17065 / CIP 109153 / LMG 22923 / VCD115</strain>
    </source>
</reference>
<dbReference type="InterPro" id="IPR018392">
    <property type="entry name" value="LysM"/>
</dbReference>
<dbReference type="PANTHER" id="PTHR47360">
    <property type="entry name" value="MUREIN DD-ENDOPEPTIDASE MEPS/MUREIN LD-CARBOXYPEPTIDASE"/>
    <property type="match status" value="1"/>
</dbReference>
<evidence type="ECO:0000256" key="3">
    <source>
        <dbReference type="ARBA" id="ARBA00022729"/>
    </source>
</evidence>
<dbReference type="InterPro" id="IPR052062">
    <property type="entry name" value="Murein_DD/LD_carboxypeptidase"/>
</dbReference>
<accession>C1CX69</accession>
<dbReference type="GO" id="GO:0008234">
    <property type="term" value="F:cysteine-type peptidase activity"/>
    <property type="evidence" value="ECO:0007669"/>
    <property type="project" value="UniProtKB-KW"/>
</dbReference>
<dbReference type="OrthoDB" id="9808890at2"/>
<dbReference type="Pfam" id="PF01476">
    <property type="entry name" value="LysM"/>
    <property type="match status" value="2"/>
</dbReference>
<sequence>MPASAFPALRSFLLTCALSAGWAAAQGETSGTSQSTGTPAGAAAVFSPSVPHTVVVQAGDTAYTLARRAGIPVEALLSLNGLSSPDLRVGQVLRVRELLVTHTVQPGETLYGLSRVYGVSVDVLLRLNTLAPDAKIAVGQVLTLPAQAAIAPTVSTAPARPASVAQVAPTPAAGIQAPASASGVASAPSAPLGSGVPGDWRSTAMALLGTPYVLGGSSLSGLDCSGFVLQVFTPLGVKLPRVSADQATAGIPVEVSELQPGDLVFFDTAGSGRVSHVGIYLGEDQFVNANSYKGQVTVDRLLSDRYWAPRYLGARRVIGSVMAQQPSNR</sequence>
<dbReference type="AlphaFoldDB" id="C1CX69"/>
<dbReference type="Gene3D" id="3.10.350.10">
    <property type="entry name" value="LysM domain"/>
    <property type="match status" value="2"/>
</dbReference>
<evidence type="ECO:0000256" key="7">
    <source>
        <dbReference type="SAM" id="SignalP"/>
    </source>
</evidence>
<comment type="similarity">
    <text evidence="1">Belongs to the peptidase C40 family.</text>
</comment>
<evidence type="ECO:0000256" key="5">
    <source>
        <dbReference type="ARBA" id="ARBA00022801"/>
    </source>
</evidence>
<keyword evidence="3 7" id="KW-0732">Signal</keyword>
<dbReference type="InterPro" id="IPR038765">
    <property type="entry name" value="Papain-like_cys_pep_sf"/>
</dbReference>
<proteinExistence type="inferred from homology"/>
<protein>
    <submittedName>
        <fullName evidence="10">Putative NLP/P60 protein</fullName>
    </submittedName>
</protein>
<dbReference type="EMBL" id="CP001114">
    <property type="protein sequence ID" value="ACO46786.1"/>
    <property type="molecule type" value="Genomic_DNA"/>
</dbReference>
<dbReference type="eggNOG" id="COG1388">
    <property type="taxonomic scope" value="Bacteria"/>
</dbReference>
<evidence type="ECO:0000256" key="6">
    <source>
        <dbReference type="ARBA" id="ARBA00022807"/>
    </source>
</evidence>
<dbReference type="SMART" id="SM00257">
    <property type="entry name" value="LysM"/>
    <property type="match status" value="2"/>
</dbReference>
<dbReference type="eggNOG" id="COG0791">
    <property type="taxonomic scope" value="Bacteria"/>
</dbReference>
<keyword evidence="6" id="KW-0788">Thiol protease</keyword>
<dbReference type="KEGG" id="ddr:Deide_17990"/>
<gene>
    <name evidence="10" type="ordered locus">Deide_17990</name>
</gene>
<dbReference type="RefSeq" id="WP_012693908.1">
    <property type="nucleotide sequence ID" value="NC_012526.1"/>
</dbReference>
<dbReference type="GO" id="GO:0006508">
    <property type="term" value="P:proteolysis"/>
    <property type="evidence" value="ECO:0007669"/>
    <property type="project" value="UniProtKB-KW"/>
</dbReference>
<dbReference type="Proteomes" id="UP000002208">
    <property type="component" value="Chromosome"/>
</dbReference>
<dbReference type="SUPFAM" id="SSF54001">
    <property type="entry name" value="Cysteine proteinases"/>
    <property type="match status" value="1"/>
</dbReference>